<dbReference type="GO" id="GO:0016020">
    <property type="term" value="C:membrane"/>
    <property type="evidence" value="ECO:0007669"/>
    <property type="project" value="GOC"/>
</dbReference>
<evidence type="ECO:0000256" key="3">
    <source>
        <dbReference type="ARBA" id="ARBA00012687"/>
    </source>
</evidence>
<evidence type="ECO:0000256" key="11">
    <source>
        <dbReference type="NCBIfam" id="TIGR00215"/>
    </source>
</evidence>
<dbReference type="PANTHER" id="PTHR30372">
    <property type="entry name" value="LIPID-A-DISACCHARIDE SYNTHASE"/>
    <property type="match status" value="1"/>
</dbReference>
<evidence type="ECO:0000313" key="13">
    <source>
        <dbReference type="Proteomes" id="UP000199647"/>
    </source>
</evidence>
<comment type="function">
    <text evidence="1">Condensation of UDP-2,3-diacylglucosamine and 2,3-diacylglucosamine-1-phosphate to form lipid A disaccharide, a precursor of lipid A, a phosphorylated glycolipid that anchors the lipopolysaccharide to the outer membrane of the cell.</text>
</comment>
<keyword evidence="13" id="KW-1185">Reference proteome</keyword>
<evidence type="ECO:0000256" key="1">
    <source>
        <dbReference type="ARBA" id="ARBA00002056"/>
    </source>
</evidence>
<dbReference type="EC" id="2.4.1.182" evidence="3 11"/>
<evidence type="ECO:0000256" key="5">
    <source>
        <dbReference type="ARBA" id="ARBA00022516"/>
    </source>
</evidence>
<evidence type="ECO:0000256" key="8">
    <source>
        <dbReference type="ARBA" id="ARBA00022679"/>
    </source>
</evidence>
<evidence type="ECO:0000256" key="2">
    <source>
        <dbReference type="ARBA" id="ARBA00007868"/>
    </source>
</evidence>
<gene>
    <name evidence="12" type="ORF">SAMN05216548_10816</name>
</gene>
<name>A0A1H9J638_9HYPH</name>
<dbReference type="GO" id="GO:0005543">
    <property type="term" value="F:phospholipid binding"/>
    <property type="evidence" value="ECO:0007669"/>
    <property type="project" value="TreeGrafter"/>
</dbReference>
<keyword evidence="7" id="KW-0328">Glycosyltransferase</keyword>
<dbReference type="RefSeq" id="WP_428976964.1">
    <property type="nucleotide sequence ID" value="NZ_FOFG01000008.1"/>
</dbReference>
<dbReference type="PANTHER" id="PTHR30372:SF4">
    <property type="entry name" value="LIPID-A-DISACCHARIDE SYNTHASE, MITOCHONDRIAL-RELATED"/>
    <property type="match status" value="1"/>
</dbReference>
<dbReference type="STRING" id="1855383.SAMN05216548_10816"/>
<keyword evidence="8" id="KW-0808">Transferase</keyword>
<accession>A0A1H9J638</accession>
<protein>
    <recommendedName>
        <fullName evidence="4 11">Lipid-A-disaccharide synthase</fullName>
        <ecNumber evidence="3 11">2.4.1.182</ecNumber>
    </recommendedName>
</protein>
<dbReference type="GO" id="GO:0008915">
    <property type="term" value="F:lipid-A-disaccharide synthase activity"/>
    <property type="evidence" value="ECO:0007669"/>
    <property type="project" value="UniProtKB-UniRule"/>
</dbReference>
<comment type="catalytic activity">
    <reaction evidence="10">
        <text>a lipid X + a UDP-2-N,3-O-bis[(3R)-3-hydroxyacyl]-alpha-D-glucosamine = a lipid A disaccharide + UDP + H(+)</text>
        <dbReference type="Rhea" id="RHEA:67828"/>
        <dbReference type="ChEBI" id="CHEBI:15378"/>
        <dbReference type="ChEBI" id="CHEBI:58223"/>
        <dbReference type="ChEBI" id="CHEBI:137748"/>
        <dbReference type="ChEBI" id="CHEBI:176338"/>
        <dbReference type="ChEBI" id="CHEBI:176343"/>
        <dbReference type="EC" id="2.4.1.182"/>
    </reaction>
</comment>
<dbReference type="InterPro" id="IPR003835">
    <property type="entry name" value="Glyco_trans_19"/>
</dbReference>
<dbReference type="EMBL" id="FOFG01000008">
    <property type="protein sequence ID" value="SEQ82189.1"/>
    <property type="molecule type" value="Genomic_DNA"/>
</dbReference>
<dbReference type="Pfam" id="PF02684">
    <property type="entry name" value="LpxB"/>
    <property type="match status" value="1"/>
</dbReference>
<evidence type="ECO:0000313" key="12">
    <source>
        <dbReference type="EMBL" id="SEQ82189.1"/>
    </source>
</evidence>
<dbReference type="Proteomes" id="UP000199647">
    <property type="component" value="Unassembled WGS sequence"/>
</dbReference>
<evidence type="ECO:0000256" key="6">
    <source>
        <dbReference type="ARBA" id="ARBA00022556"/>
    </source>
</evidence>
<keyword evidence="5" id="KW-0444">Lipid biosynthesis</keyword>
<sequence length="387" mass="42330">MNRPLKIALVVGEESGDQLAAPLMEAIRVKHPDAEFYGVAGDRMLARGARTVFPVSDVAVIGIGAVVKHLPRIFRRVREAVTAIVAWGPDILVIIDSPGFTHSVGERVAKRLPGLPIVDYVSPSVWAWKPWRAARMARFIDHVLALLPFEPEVHRRLGGPACTYVGHPLIERLNELRAAPGERRPLDEGPVLLVLPGSRRSEIERLMKPFGEALALIRREISGVRVVLPAVARLEAEIRARAAEWSVQPEIVVGEAAKFAAFRQAHAALAASGTVTLELGLAGVPMVVAYRVDPIARMLKRFLKVQSIVLANLVVGENIAPEFLDEAGSPAVLAKETAALLRNTPARRRQLDGWRRLDELMTFPPGEHPSEKAASIVLETLAAKRRT</sequence>
<evidence type="ECO:0000256" key="7">
    <source>
        <dbReference type="ARBA" id="ARBA00022676"/>
    </source>
</evidence>
<dbReference type="AlphaFoldDB" id="A0A1H9J638"/>
<keyword evidence="9" id="KW-0443">Lipid metabolism</keyword>
<dbReference type="NCBIfam" id="TIGR00215">
    <property type="entry name" value="lpxB"/>
    <property type="match status" value="1"/>
</dbReference>
<reference evidence="12 13" key="1">
    <citation type="submission" date="2016-10" db="EMBL/GenBank/DDBJ databases">
        <authorList>
            <person name="de Groot N.N."/>
        </authorList>
    </citation>
    <scope>NUCLEOTIDE SEQUENCE [LARGE SCALE GENOMIC DNA]</scope>
    <source>
        <strain evidence="12 13">A52C2</strain>
    </source>
</reference>
<dbReference type="GO" id="GO:0009245">
    <property type="term" value="P:lipid A biosynthetic process"/>
    <property type="evidence" value="ECO:0007669"/>
    <property type="project" value="UniProtKB-UniRule"/>
</dbReference>
<dbReference type="SUPFAM" id="SSF53756">
    <property type="entry name" value="UDP-Glycosyltransferase/glycogen phosphorylase"/>
    <property type="match status" value="1"/>
</dbReference>
<organism evidence="12 13">
    <name type="scientific">Faunimonas pinastri</name>
    <dbReference type="NCBI Taxonomy" id="1855383"/>
    <lineage>
        <taxon>Bacteria</taxon>
        <taxon>Pseudomonadati</taxon>
        <taxon>Pseudomonadota</taxon>
        <taxon>Alphaproteobacteria</taxon>
        <taxon>Hyphomicrobiales</taxon>
        <taxon>Afifellaceae</taxon>
        <taxon>Faunimonas</taxon>
    </lineage>
</organism>
<proteinExistence type="inferred from homology"/>
<evidence type="ECO:0000256" key="4">
    <source>
        <dbReference type="ARBA" id="ARBA00020902"/>
    </source>
</evidence>
<evidence type="ECO:0000256" key="9">
    <source>
        <dbReference type="ARBA" id="ARBA00023098"/>
    </source>
</evidence>
<keyword evidence="6" id="KW-0441">Lipid A biosynthesis</keyword>
<comment type="similarity">
    <text evidence="2">Belongs to the LpxB family.</text>
</comment>
<evidence type="ECO:0000256" key="10">
    <source>
        <dbReference type="ARBA" id="ARBA00048975"/>
    </source>
</evidence>